<dbReference type="EMBL" id="BMJC01000001">
    <property type="protein sequence ID" value="GGA88412.1"/>
    <property type="molecule type" value="Genomic_DNA"/>
</dbReference>
<evidence type="ECO:0000313" key="3">
    <source>
        <dbReference type="Proteomes" id="UP000607559"/>
    </source>
</evidence>
<name>A0A8J2U9J8_9BACT</name>
<proteinExistence type="predicted"/>
<comment type="caution">
    <text evidence="2">The sequence shown here is derived from an EMBL/GenBank/DDBJ whole genome shotgun (WGS) entry which is preliminary data.</text>
</comment>
<keyword evidence="3" id="KW-1185">Reference proteome</keyword>
<evidence type="ECO:0000256" key="1">
    <source>
        <dbReference type="SAM" id="MobiDB-lite"/>
    </source>
</evidence>
<evidence type="ECO:0000313" key="2">
    <source>
        <dbReference type="EMBL" id="GGA88412.1"/>
    </source>
</evidence>
<gene>
    <name evidence="2" type="ORF">GCM10011511_09530</name>
</gene>
<feature type="region of interest" description="Disordered" evidence="1">
    <location>
        <begin position="25"/>
        <end position="52"/>
    </location>
</feature>
<dbReference type="Proteomes" id="UP000607559">
    <property type="component" value="Unassembled WGS sequence"/>
</dbReference>
<reference evidence="2" key="2">
    <citation type="submission" date="2020-09" db="EMBL/GenBank/DDBJ databases">
        <authorList>
            <person name="Sun Q."/>
            <person name="Zhou Y."/>
        </authorList>
    </citation>
    <scope>NUCLEOTIDE SEQUENCE</scope>
    <source>
        <strain evidence="2">CGMCC 1.15448</strain>
    </source>
</reference>
<accession>A0A8J2U9J8</accession>
<dbReference type="AlphaFoldDB" id="A0A8J2U9J8"/>
<reference evidence="2" key="1">
    <citation type="journal article" date="2014" name="Int. J. Syst. Evol. Microbiol.">
        <title>Complete genome sequence of Corynebacterium casei LMG S-19264T (=DSM 44701T), isolated from a smear-ripened cheese.</title>
        <authorList>
            <consortium name="US DOE Joint Genome Institute (JGI-PGF)"/>
            <person name="Walter F."/>
            <person name="Albersmeier A."/>
            <person name="Kalinowski J."/>
            <person name="Ruckert C."/>
        </authorList>
    </citation>
    <scope>NUCLEOTIDE SEQUENCE</scope>
    <source>
        <strain evidence="2">CGMCC 1.15448</strain>
    </source>
</reference>
<feature type="compositionally biased region" description="Basic and acidic residues" evidence="1">
    <location>
        <begin position="43"/>
        <end position="52"/>
    </location>
</feature>
<sequence>MCGAEEAVCGEGPDNNKESYRDIMGGQHAQHGVIQYHPMSALDRLEEEREKR</sequence>
<organism evidence="2 3">
    <name type="scientific">Puia dinghuensis</name>
    <dbReference type="NCBI Taxonomy" id="1792502"/>
    <lineage>
        <taxon>Bacteria</taxon>
        <taxon>Pseudomonadati</taxon>
        <taxon>Bacteroidota</taxon>
        <taxon>Chitinophagia</taxon>
        <taxon>Chitinophagales</taxon>
        <taxon>Chitinophagaceae</taxon>
        <taxon>Puia</taxon>
    </lineage>
</organism>
<protein>
    <submittedName>
        <fullName evidence="2">Uncharacterized protein</fullName>
    </submittedName>
</protein>